<accession>A0A0J6C4B3</accession>
<reference evidence="3 6" key="2">
    <citation type="submission" date="2016-07" db="EMBL/GenBank/DDBJ databases">
        <title>Complete genome sequences of Bordetella pseudohinzii.</title>
        <authorList>
            <person name="Spilker T."/>
            <person name="Darrah R."/>
            <person name="LiPuma J.J."/>
        </authorList>
    </citation>
    <scope>NUCLEOTIDE SEQUENCE [LARGE SCALE GENOMIC DNA]</scope>
    <source>
        <strain evidence="3 6">HI4681</strain>
    </source>
</reference>
<accession>A0A0M9IEA3</accession>
<dbReference type="InterPro" id="IPR050272">
    <property type="entry name" value="Isochorismatase-like_hydrls"/>
</dbReference>
<dbReference type="GO" id="GO:0016787">
    <property type="term" value="F:hydrolase activity"/>
    <property type="evidence" value="ECO:0007669"/>
    <property type="project" value="UniProtKB-KW"/>
</dbReference>
<organism evidence="4 5">
    <name type="scientific">Bordetella pseudohinzii</name>
    <dbReference type="NCBI Taxonomy" id="1331258"/>
    <lineage>
        <taxon>Bacteria</taxon>
        <taxon>Pseudomonadati</taxon>
        <taxon>Pseudomonadota</taxon>
        <taxon>Betaproteobacteria</taxon>
        <taxon>Burkholderiales</taxon>
        <taxon>Alcaligenaceae</taxon>
        <taxon>Bordetella</taxon>
    </lineage>
</organism>
<dbReference type="AlphaFoldDB" id="A0A0J6C4B3"/>
<dbReference type="EMBL" id="CYTV01000008">
    <property type="protein sequence ID" value="CUI94637.1"/>
    <property type="molecule type" value="Genomic_DNA"/>
</dbReference>
<dbReference type="Gene3D" id="3.40.50.850">
    <property type="entry name" value="Isochorismatase-like"/>
    <property type="match status" value="1"/>
</dbReference>
<evidence type="ECO:0000313" key="5">
    <source>
        <dbReference type="Proteomes" id="UP000053096"/>
    </source>
</evidence>
<dbReference type="RefSeq" id="WP_043209800.1">
    <property type="nucleotide sequence ID" value="NZ_CAJGUP010000080.1"/>
</dbReference>
<proteinExistence type="predicted"/>
<gene>
    <name evidence="3" type="ORF">BBN53_02765</name>
    <name evidence="4" type="ORF">ERS370011_02992</name>
</gene>
<dbReference type="Proteomes" id="UP000053096">
    <property type="component" value="Unassembled WGS sequence"/>
</dbReference>
<dbReference type="Pfam" id="PF00857">
    <property type="entry name" value="Isochorismatase"/>
    <property type="match status" value="1"/>
</dbReference>
<dbReference type="SUPFAM" id="SSF52499">
    <property type="entry name" value="Isochorismatase-like hydrolases"/>
    <property type="match status" value="1"/>
</dbReference>
<evidence type="ECO:0000313" key="6">
    <source>
        <dbReference type="Proteomes" id="UP000092950"/>
    </source>
</evidence>
<evidence type="ECO:0000313" key="4">
    <source>
        <dbReference type="EMBL" id="CUI94637.1"/>
    </source>
</evidence>
<dbReference type="KEGG" id="bpdz:BBN53_02765"/>
<protein>
    <submittedName>
        <fullName evidence="3">Hydrolase</fullName>
    </submittedName>
    <submittedName>
        <fullName evidence="4">Nicotinamidase/pyrazinamidase</fullName>
    </submittedName>
</protein>
<dbReference type="OrthoDB" id="5360912at2"/>
<sequence>MKTALILIDAQESFRQRPFWDASELPAFVRNTQGLIDAAQARGIPLLQVFHIAEGNPQSPFSPASGHVRTLAELNVAPTAVFHKTVHSSLFARAADGGTLQSWLEQHGIERIIVTGIRTEQCCETTARHASDSGYKVRFATDATLTFAMQSPAGKHYTPAEIRDCTELVLAGRFAQIVPAARALDD</sequence>
<name>A0A0J6C4B3_9BORD</name>
<evidence type="ECO:0000313" key="3">
    <source>
        <dbReference type="EMBL" id="ANY14910.1"/>
    </source>
</evidence>
<reference evidence="4 5" key="1">
    <citation type="submission" date="2015-09" db="EMBL/GenBank/DDBJ databases">
        <authorList>
            <person name="Jackson K.R."/>
            <person name="Lunt B.L."/>
            <person name="Fisher J.N.B."/>
            <person name="Gardner A.V."/>
            <person name="Bailey M.E."/>
            <person name="Deus L.M."/>
            <person name="Earl A.S."/>
            <person name="Gibby P.D."/>
            <person name="Hartmann K.A."/>
            <person name="Liu J.E."/>
            <person name="Manci A.M."/>
            <person name="Nielsen D.A."/>
            <person name="Solomon M.B."/>
            <person name="Breakwell D.P."/>
            <person name="Burnett S.H."/>
            <person name="Grose J.H."/>
        </authorList>
    </citation>
    <scope>NUCLEOTIDE SEQUENCE [LARGE SCALE GENOMIC DNA]</scope>
    <source>
        <strain evidence="4 5">2789STDY5608636</strain>
    </source>
</reference>
<evidence type="ECO:0000259" key="2">
    <source>
        <dbReference type="Pfam" id="PF00857"/>
    </source>
</evidence>
<dbReference type="PANTHER" id="PTHR43540:SF6">
    <property type="entry name" value="ISOCHORISMATASE-LIKE DOMAIN-CONTAINING PROTEIN"/>
    <property type="match status" value="1"/>
</dbReference>
<feature type="domain" description="Isochorismatase-like" evidence="2">
    <location>
        <begin position="3"/>
        <end position="148"/>
    </location>
</feature>
<dbReference type="PANTHER" id="PTHR43540">
    <property type="entry name" value="PEROXYUREIDOACRYLATE/UREIDOACRYLATE AMIDOHYDROLASE-RELATED"/>
    <property type="match status" value="1"/>
</dbReference>
<keyword evidence="6" id="KW-1185">Reference proteome</keyword>
<keyword evidence="1 3" id="KW-0378">Hydrolase</keyword>
<evidence type="ECO:0000256" key="1">
    <source>
        <dbReference type="ARBA" id="ARBA00022801"/>
    </source>
</evidence>
<dbReference type="EMBL" id="CP016440">
    <property type="protein sequence ID" value="ANY14910.1"/>
    <property type="molecule type" value="Genomic_DNA"/>
</dbReference>
<dbReference type="InterPro" id="IPR036380">
    <property type="entry name" value="Isochorismatase-like_sf"/>
</dbReference>
<dbReference type="Proteomes" id="UP000092950">
    <property type="component" value="Chromosome"/>
</dbReference>
<dbReference type="InterPro" id="IPR000868">
    <property type="entry name" value="Isochorismatase-like_dom"/>
</dbReference>